<comment type="caution">
    <text evidence="1">The sequence shown here is derived from an EMBL/GenBank/DDBJ whole genome shotgun (WGS) entry which is preliminary data.</text>
</comment>
<gene>
    <name evidence="1" type="ORF">MRB53_016527</name>
</gene>
<evidence type="ECO:0000313" key="1">
    <source>
        <dbReference type="EMBL" id="KAJ8639833.1"/>
    </source>
</evidence>
<reference evidence="1 2" key="1">
    <citation type="journal article" date="2022" name="Hortic Res">
        <title>A haplotype resolved chromosomal level avocado genome allows analysis of novel avocado genes.</title>
        <authorList>
            <person name="Nath O."/>
            <person name="Fletcher S.J."/>
            <person name="Hayward A."/>
            <person name="Shaw L.M."/>
            <person name="Masouleh A.K."/>
            <person name="Furtado A."/>
            <person name="Henry R.J."/>
            <person name="Mitter N."/>
        </authorList>
    </citation>
    <scope>NUCLEOTIDE SEQUENCE [LARGE SCALE GENOMIC DNA]</scope>
    <source>
        <strain evidence="2">cv. Hass</strain>
    </source>
</reference>
<dbReference type="Proteomes" id="UP001234297">
    <property type="component" value="Chromosome 5"/>
</dbReference>
<keyword evidence="2" id="KW-1185">Reference proteome</keyword>
<proteinExistence type="predicted"/>
<organism evidence="1 2">
    <name type="scientific">Persea americana</name>
    <name type="common">Avocado</name>
    <dbReference type="NCBI Taxonomy" id="3435"/>
    <lineage>
        <taxon>Eukaryota</taxon>
        <taxon>Viridiplantae</taxon>
        <taxon>Streptophyta</taxon>
        <taxon>Embryophyta</taxon>
        <taxon>Tracheophyta</taxon>
        <taxon>Spermatophyta</taxon>
        <taxon>Magnoliopsida</taxon>
        <taxon>Magnoliidae</taxon>
        <taxon>Laurales</taxon>
        <taxon>Lauraceae</taxon>
        <taxon>Persea</taxon>
    </lineage>
</organism>
<dbReference type="EMBL" id="CM056813">
    <property type="protein sequence ID" value="KAJ8639833.1"/>
    <property type="molecule type" value="Genomic_DNA"/>
</dbReference>
<name>A0ACC2M2E7_PERAE</name>
<accession>A0ACC2M2E7</accession>
<sequence length="127" mass="13898">MYCQLPSCSSHCANIGRPALWHASHQAALPLPRLKMVAGPQLEPNSQLLQRPASCNVAASCYAQQPVPRVAAGGATTARSPRWPPNQKPFSLLCPLSPIHRRSSSHRSPKPSPLSALMFSNERRREK</sequence>
<protein>
    <submittedName>
        <fullName evidence="1">Uncharacterized protein</fullName>
    </submittedName>
</protein>
<evidence type="ECO:0000313" key="2">
    <source>
        <dbReference type="Proteomes" id="UP001234297"/>
    </source>
</evidence>